<dbReference type="InterPro" id="IPR014757">
    <property type="entry name" value="Tscrpt_reg_IclR_C"/>
</dbReference>
<dbReference type="Gene3D" id="1.10.10.10">
    <property type="entry name" value="Winged helix-like DNA-binding domain superfamily/Winged helix DNA-binding domain"/>
    <property type="match status" value="1"/>
</dbReference>
<dbReference type="Pfam" id="PF09339">
    <property type="entry name" value="HTH_IclR"/>
    <property type="match status" value="1"/>
</dbReference>
<comment type="caution">
    <text evidence="6">The sequence shown here is derived from an EMBL/GenBank/DDBJ whole genome shotgun (WGS) entry which is preliminary data.</text>
</comment>
<feature type="domain" description="HTH iclR-type" evidence="4">
    <location>
        <begin position="3"/>
        <end position="64"/>
    </location>
</feature>
<dbReference type="Proteomes" id="UP000318405">
    <property type="component" value="Unassembled WGS sequence"/>
</dbReference>
<dbReference type="Gene3D" id="3.30.450.40">
    <property type="match status" value="1"/>
</dbReference>
<keyword evidence="1" id="KW-0805">Transcription regulation</keyword>
<dbReference type="InterPro" id="IPR036390">
    <property type="entry name" value="WH_DNA-bd_sf"/>
</dbReference>
<evidence type="ECO:0000313" key="7">
    <source>
        <dbReference type="Proteomes" id="UP000318405"/>
    </source>
</evidence>
<gene>
    <name evidence="6" type="ORF">FOZ76_20575</name>
</gene>
<keyword evidence="7" id="KW-1185">Reference proteome</keyword>
<dbReference type="SUPFAM" id="SSF55781">
    <property type="entry name" value="GAF domain-like"/>
    <property type="match status" value="1"/>
</dbReference>
<accession>A0A556ABI1</accession>
<evidence type="ECO:0000256" key="2">
    <source>
        <dbReference type="ARBA" id="ARBA00023125"/>
    </source>
</evidence>
<dbReference type="OrthoDB" id="8994386at2"/>
<evidence type="ECO:0000256" key="3">
    <source>
        <dbReference type="ARBA" id="ARBA00023163"/>
    </source>
</evidence>
<dbReference type="InterPro" id="IPR029016">
    <property type="entry name" value="GAF-like_dom_sf"/>
</dbReference>
<dbReference type="RefSeq" id="WP_143950148.1">
    <property type="nucleotide sequence ID" value="NZ_BAABMB010000003.1"/>
</dbReference>
<dbReference type="InterPro" id="IPR050707">
    <property type="entry name" value="HTH_MetabolicPath_Reg"/>
</dbReference>
<name>A0A556ABI1_9BURK</name>
<dbReference type="AlphaFoldDB" id="A0A556ABI1"/>
<dbReference type="PROSITE" id="PS51077">
    <property type="entry name" value="HTH_ICLR"/>
    <property type="match status" value="1"/>
</dbReference>
<dbReference type="InterPro" id="IPR036388">
    <property type="entry name" value="WH-like_DNA-bd_sf"/>
</dbReference>
<organism evidence="6 7">
    <name type="scientific">Verticiella sediminum</name>
    <dbReference type="NCBI Taxonomy" id="1247510"/>
    <lineage>
        <taxon>Bacteria</taxon>
        <taxon>Pseudomonadati</taxon>
        <taxon>Pseudomonadota</taxon>
        <taxon>Betaproteobacteria</taxon>
        <taxon>Burkholderiales</taxon>
        <taxon>Alcaligenaceae</taxon>
        <taxon>Verticiella</taxon>
    </lineage>
</organism>
<dbReference type="EMBL" id="VLTJ01000039">
    <property type="protein sequence ID" value="TSH90233.1"/>
    <property type="molecule type" value="Genomic_DNA"/>
</dbReference>
<dbReference type="SMART" id="SM00346">
    <property type="entry name" value="HTH_ICLR"/>
    <property type="match status" value="1"/>
</dbReference>
<sequence length="244" mass="26824">MGVKSAVRVLEVLEYFDDVRRAASVTEVAHALDYPVSSTSMLLNSLLGLGYLEQNAQRCYVPTPRVTLLGSWVAPQLSQDSHILRMMDELGRITGQTIVLGVASESLVRYIHVVPATRTLRMHVSVGSTRPLAISGTGRLFLSTRSEEKVRQAIFRHNQEAGVAPLSLEDVNRDLQAIRKRGYALSLDLFLPGVGLVAMHLPERIAGHRLALGIGGPGQDIRANATEFIRLMKDAVERYCTPVK</sequence>
<proteinExistence type="predicted"/>
<dbReference type="InterPro" id="IPR005471">
    <property type="entry name" value="Tscrpt_reg_IclR_N"/>
</dbReference>
<reference evidence="6 7" key="1">
    <citation type="submission" date="2019-07" db="EMBL/GenBank/DDBJ databases">
        <title>Qingshengfaniella alkalisoli gen. nov., sp. nov., isolated from saline soil.</title>
        <authorList>
            <person name="Xu L."/>
            <person name="Huang X.-X."/>
            <person name="Sun J.-Q."/>
        </authorList>
    </citation>
    <scope>NUCLEOTIDE SEQUENCE [LARGE SCALE GENOMIC DNA]</scope>
    <source>
        <strain evidence="6 7">DSM 27279</strain>
    </source>
</reference>
<keyword evidence="2" id="KW-0238">DNA-binding</keyword>
<dbReference type="Pfam" id="PF01614">
    <property type="entry name" value="IclR_C"/>
    <property type="match status" value="1"/>
</dbReference>
<dbReference type="GO" id="GO:0045892">
    <property type="term" value="P:negative regulation of DNA-templated transcription"/>
    <property type="evidence" value="ECO:0007669"/>
    <property type="project" value="TreeGrafter"/>
</dbReference>
<protein>
    <submittedName>
        <fullName evidence="6">Helix-turn-helix domain-containing protein</fullName>
    </submittedName>
</protein>
<dbReference type="GO" id="GO:0003700">
    <property type="term" value="F:DNA-binding transcription factor activity"/>
    <property type="evidence" value="ECO:0007669"/>
    <property type="project" value="TreeGrafter"/>
</dbReference>
<dbReference type="GO" id="GO:0003677">
    <property type="term" value="F:DNA binding"/>
    <property type="evidence" value="ECO:0007669"/>
    <property type="project" value="UniProtKB-KW"/>
</dbReference>
<dbReference type="PROSITE" id="PS51078">
    <property type="entry name" value="ICLR_ED"/>
    <property type="match status" value="1"/>
</dbReference>
<feature type="domain" description="IclR-ED" evidence="5">
    <location>
        <begin position="65"/>
        <end position="244"/>
    </location>
</feature>
<dbReference type="PANTHER" id="PTHR30136:SF35">
    <property type="entry name" value="HTH-TYPE TRANSCRIPTIONAL REGULATOR RV1719"/>
    <property type="match status" value="1"/>
</dbReference>
<evidence type="ECO:0000259" key="4">
    <source>
        <dbReference type="PROSITE" id="PS51077"/>
    </source>
</evidence>
<dbReference type="PANTHER" id="PTHR30136">
    <property type="entry name" value="HELIX-TURN-HELIX TRANSCRIPTIONAL REGULATOR, ICLR FAMILY"/>
    <property type="match status" value="1"/>
</dbReference>
<dbReference type="SUPFAM" id="SSF46785">
    <property type="entry name" value="Winged helix' DNA-binding domain"/>
    <property type="match status" value="1"/>
</dbReference>
<evidence type="ECO:0000313" key="6">
    <source>
        <dbReference type="EMBL" id="TSH90233.1"/>
    </source>
</evidence>
<evidence type="ECO:0000259" key="5">
    <source>
        <dbReference type="PROSITE" id="PS51078"/>
    </source>
</evidence>
<evidence type="ECO:0000256" key="1">
    <source>
        <dbReference type="ARBA" id="ARBA00023015"/>
    </source>
</evidence>
<keyword evidence="3" id="KW-0804">Transcription</keyword>